<dbReference type="PROSITE" id="PS50011">
    <property type="entry name" value="PROTEIN_KINASE_DOM"/>
    <property type="match status" value="1"/>
</dbReference>
<protein>
    <recommendedName>
        <fullName evidence="1">Protein kinase domain-containing protein</fullName>
    </recommendedName>
</protein>
<dbReference type="KEGG" id="gtt:GUITHDRAFT_96744"/>
<dbReference type="EMBL" id="JH993041">
    <property type="protein sequence ID" value="EKX39208.1"/>
    <property type="molecule type" value="Genomic_DNA"/>
</dbReference>
<dbReference type="PaxDb" id="55529-EKX39208"/>
<dbReference type="HOGENOM" id="CLU_000288_7_35_1"/>
<dbReference type="InterPro" id="IPR000719">
    <property type="entry name" value="Prot_kinase_dom"/>
</dbReference>
<proteinExistence type="predicted"/>
<evidence type="ECO:0000313" key="3">
    <source>
        <dbReference type="EnsemblProtists" id="EKX39208"/>
    </source>
</evidence>
<dbReference type="PANTHER" id="PTHR23257:SF958">
    <property type="entry name" value="SERINE_THREONINE-PROTEIN KINASE WNK4"/>
    <property type="match status" value="1"/>
</dbReference>
<dbReference type="STRING" id="905079.L1ISJ4"/>
<gene>
    <name evidence="2" type="ORF">GUITHDRAFT_96744</name>
</gene>
<dbReference type="OMA" id="QHHACLA"/>
<dbReference type="Proteomes" id="UP000011087">
    <property type="component" value="Unassembled WGS sequence"/>
</dbReference>
<dbReference type="OrthoDB" id="4062651at2759"/>
<organism evidence="2">
    <name type="scientific">Guillardia theta (strain CCMP2712)</name>
    <name type="common">Cryptophyte</name>
    <dbReference type="NCBI Taxonomy" id="905079"/>
    <lineage>
        <taxon>Eukaryota</taxon>
        <taxon>Cryptophyceae</taxon>
        <taxon>Pyrenomonadales</taxon>
        <taxon>Geminigeraceae</taxon>
        <taxon>Guillardia</taxon>
    </lineage>
</organism>
<feature type="domain" description="Protein kinase" evidence="1">
    <location>
        <begin position="1"/>
        <end position="178"/>
    </location>
</feature>
<reference evidence="3" key="3">
    <citation type="submission" date="2016-03" db="UniProtKB">
        <authorList>
            <consortium name="EnsemblProtists"/>
        </authorList>
    </citation>
    <scope>IDENTIFICATION</scope>
</reference>
<dbReference type="Pfam" id="PF00069">
    <property type="entry name" value="Pkinase"/>
    <property type="match status" value="1"/>
</dbReference>
<keyword evidence="4" id="KW-1185">Reference proteome</keyword>
<reference evidence="4" key="2">
    <citation type="submission" date="2012-11" db="EMBL/GenBank/DDBJ databases">
        <authorList>
            <person name="Kuo A."/>
            <person name="Curtis B.A."/>
            <person name="Tanifuji G."/>
            <person name="Burki F."/>
            <person name="Gruber A."/>
            <person name="Irimia M."/>
            <person name="Maruyama S."/>
            <person name="Arias M.C."/>
            <person name="Ball S.G."/>
            <person name="Gile G.H."/>
            <person name="Hirakawa Y."/>
            <person name="Hopkins J.F."/>
            <person name="Rensing S.A."/>
            <person name="Schmutz J."/>
            <person name="Symeonidi A."/>
            <person name="Elias M."/>
            <person name="Eveleigh R.J."/>
            <person name="Herman E.K."/>
            <person name="Klute M.J."/>
            <person name="Nakayama T."/>
            <person name="Obornik M."/>
            <person name="Reyes-Prieto A."/>
            <person name="Armbrust E.V."/>
            <person name="Aves S.J."/>
            <person name="Beiko R.G."/>
            <person name="Coutinho P."/>
            <person name="Dacks J.B."/>
            <person name="Durnford D.G."/>
            <person name="Fast N.M."/>
            <person name="Green B.R."/>
            <person name="Grisdale C."/>
            <person name="Hempe F."/>
            <person name="Henrissat B."/>
            <person name="Hoppner M.P."/>
            <person name="Ishida K.-I."/>
            <person name="Kim E."/>
            <person name="Koreny L."/>
            <person name="Kroth P.G."/>
            <person name="Liu Y."/>
            <person name="Malik S.-B."/>
            <person name="Maier U.G."/>
            <person name="McRose D."/>
            <person name="Mock T."/>
            <person name="Neilson J.A."/>
            <person name="Onodera N.T."/>
            <person name="Poole A.M."/>
            <person name="Pritham E.J."/>
            <person name="Richards T.A."/>
            <person name="Rocap G."/>
            <person name="Roy S.W."/>
            <person name="Sarai C."/>
            <person name="Schaack S."/>
            <person name="Shirato S."/>
            <person name="Slamovits C.H."/>
            <person name="Spencer D.F."/>
            <person name="Suzuki S."/>
            <person name="Worden A.Z."/>
            <person name="Zauner S."/>
            <person name="Barry K."/>
            <person name="Bell C."/>
            <person name="Bharti A.K."/>
            <person name="Crow J.A."/>
            <person name="Grimwood J."/>
            <person name="Kramer R."/>
            <person name="Lindquist E."/>
            <person name="Lucas S."/>
            <person name="Salamov A."/>
            <person name="McFadden G.I."/>
            <person name="Lane C.E."/>
            <person name="Keeling P.J."/>
            <person name="Gray M.W."/>
            <person name="Grigoriev I.V."/>
            <person name="Archibald J.M."/>
        </authorList>
    </citation>
    <scope>NUCLEOTIDE SEQUENCE</scope>
    <source>
        <strain evidence="4">CCMP2712</strain>
    </source>
</reference>
<feature type="non-terminal residue" evidence="2">
    <location>
        <position position="1"/>
    </location>
</feature>
<dbReference type="GeneID" id="17295994"/>
<evidence type="ECO:0000313" key="4">
    <source>
        <dbReference type="Proteomes" id="UP000011087"/>
    </source>
</evidence>
<dbReference type="InterPro" id="IPR050167">
    <property type="entry name" value="Ser_Thr_protein_kinase"/>
</dbReference>
<dbReference type="PANTHER" id="PTHR23257">
    <property type="entry name" value="SERINE-THREONINE PROTEIN KINASE"/>
    <property type="match status" value="1"/>
</dbReference>
<accession>L1ISJ4</accession>
<dbReference type="InterPro" id="IPR011009">
    <property type="entry name" value="Kinase-like_dom_sf"/>
</dbReference>
<dbReference type="PROSITE" id="PS00108">
    <property type="entry name" value="PROTEIN_KINASE_ST"/>
    <property type="match status" value="1"/>
</dbReference>
<dbReference type="GO" id="GO:0004672">
    <property type="term" value="F:protein kinase activity"/>
    <property type="evidence" value="ECO:0007669"/>
    <property type="project" value="InterPro"/>
</dbReference>
<dbReference type="GO" id="GO:0005524">
    <property type="term" value="F:ATP binding"/>
    <property type="evidence" value="ECO:0007669"/>
    <property type="project" value="InterPro"/>
</dbReference>
<dbReference type="EnsemblProtists" id="EKX39208">
    <property type="protein sequence ID" value="EKX39208"/>
    <property type="gene ID" value="GUITHDRAFT_96744"/>
</dbReference>
<dbReference type="AlphaFoldDB" id="L1ISJ4"/>
<dbReference type="RefSeq" id="XP_005826188.1">
    <property type="nucleotide sequence ID" value="XM_005826131.1"/>
</dbReference>
<evidence type="ECO:0000313" key="2">
    <source>
        <dbReference type="EMBL" id="EKX39208.1"/>
    </source>
</evidence>
<dbReference type="SUPFAM" id="SSF56112">
    <property type="entry name" value="Protein kinase-like (PK-like)"/>
    <property type="match status" value="1"/>
</dbReference>
<reference evidence="2 4" key="1">
    <citation type="journal article" date="2012" name="Nature">
        <title>Algal genomes reveal evolutionary mosaicism and the fate of nucleomorphs.</title>
        <authorList>
            <consortium name="DOE Joint Genome Institute"/>
            <person name="Curtis B.A."/>
            <person name="Tanifuji G."/>
            <person name="Burki F."/>
            <person name="Gruber A."/>
            <person name="Irimia M."/>
            <person name="Maruyama S."/>
            <person name="Arias M.C."/>
            <person name="Ball S.G."/>
            <person name="Gile G.H."/>
            <person name="Hirakawa Y."/>
            <person name="Hopkins J.F."/>
            <person name="Kuo A."/>
            <person name="Rensing S.A."/>
            <person name="Schmutz J."/>
            <person name="Symeonidi A."/>
            <person name="Elias M."/>
            <person name="Eveleigh R.J."/>
            <person name="Herman E.K."/>
            <person name="Klute M.J."/>
            <person name="Nakayama T."/>
            <person name="Obornik M."/>
            <person name="Reyes-Prieto A."/>
            <person name="Armbrust E.V."/>
            <person name="Aves S.J."/>
            <person name="Beiko R.G."/>
            <person name="Coutinho P."/>
            <person name="Dacks J.B."/>
            <person name="Durnford D.G."/>
            <person name="Fast N.M."/>
            <person name="Green B.R."/>
            <person name="Grisdale C.J."/>
            <person name="Hempel F."/>
            <person name="Henrissat B."/>
            <person name="Hoppner M.P."/>
            <person name="Ishida K."/>
            <person name="Kim E."/>
            <person name="Koreny L."/>
            <person name="Kroth P.G."/>
            <person name="Liu Y."/>
            <person name="Malik S.B."/>
            <person name="Maier U.G."/>
            <person name="McRose D."/>
            <person name="Mock T."/>
            <person name="Neilson J.A."/>
            <person name="Onodera N.T."/>
            <person name="Poole A.M."/>
            <person name="Pritham E.J."/>
            <person name="Richards T.A."/>
            <person name="Rocap G."/>
            <person name="Roy S.W."/>
            <person name="Sarai C."/>
            <person name="Schaack S."/>
            <person name="Shirato S."/>
            <person name="Slamovits C.H."/>
            <person name="Spencer D.F."/>
            <person name="Suzuki S."/>
            <person name="Worden A.Z."/>
            <person name="Zauner S."/>
            <person name="Barry K."/>
            <person name="Bell C."/>
            <person name="Bharti A.K."/>
            <person name="Crow J.A."/>
            <person name="Grimwood J."/>
            <person name="Kramer R."/>
            <person name="Lindquist E."/>
            <person name="Lucas S."/>
            <person name="Salamov A."/>
            <person name="McFadden G.I."/>
            <person name="Lane C.E."/>
            <person name="Keeling P.J."/>
            <person name="Gray M.W."/>
            <person name="Grigoriev I.V."/>
            <person name="Archibald J.M."/>
        </authorList>
    </citation>
    <scope>NUCLEOTIDE SEQUENCE</scope>
    <source>
        <strain evidence="2 4">CCMP2712</strain>
    </source>
</reference>
<dbReference type="GO" id="GO:0007165">
    <property type="term" value="P:signal transduction"/>
    <property type="evidence" value="ECO:0007669"/>
    <property type="project" value="TreeGrafter"/>
</dbReference>
<name>L1ISJ4_GUITC</name>
<sequence length="178" mass="20129">MTAVNHPCIVRCFGMLEPTPGIVLELVECGSLFEIIHKHKDEMYSSYNSRFSWKDRVRYLLDALYGLRAIHNAGMIHGDFKTLNLLVSREGRLKVADFGLSKVLDVFSVIPGTKTITGTPQYMAPEVMQSKPQGLRVDLYSVGVVMWEVLTGTIPWKDMDVVQIIQKVTHHANEVQRP</sequence>
<dbReference type="eggNOG" id="KOG0192">
    <property type="taxonomic scope" value="Eukaryota"/>
</dbReference>
<dbReference type="Gene3D" id="1.10.510.10">
    <property type="entry name" value="Transferase(Phosphotransferase) domain 1"/>
    <property type="match status" value="1"/>
</dbReference>
<dbReference type="GO" id="GO:0005737">
    <property type="term" value="C:cytoplasm"/>
    <property type="evidence" value="ECO:0007669"/>
    <property type="project" value="TreeGrafter"/>
</dbReference>
<dbReference type="InterPro" id="IPR008271">
    <property type="entry name" value="Ser/Thr_kinase_AS"/>
</dbReference>
<evidence type="ECO:0000259" key="1">
    <source>
        <dbReference type="PROSITE" id="PS50011"/>
    </source>
</evidence>